<keyword evidence="2" id="KW-0540">Nuclease</keyword>
<keyword evidence="4" id="KW-0378">Hydrolase</keyword>
<evidence type="ECO:0000256" key="5">
    <source>
        <dbReference type="ARBA" id="ARBA00035648"/>
    </source>
</evidence>
<comment type="cofactor">
    <cofactor evidence="1">
        <name>a divalent metal cation</name>
        <dbReference type="ChEBI" id="CHEBI:60240"/>
    </cofactor>
</comment>
<proteinExistence type="inferred from homology"/>
<dbReference type="InterPro" id="IPR013527">
    <property type="entry name" value="YicC-like_N"/>
</dbReference>
<keyword evidence="3" id="KW-0255">Endonuclease</keyword>
<dbReference type="PANTHER" id="PTHR30636">
    <property type="entry name" value="UPF0701 PROTEIN YICC"/>
    <property type="match status" value="1"/>
</dbReference>
<evidence type="ECO:0000313" key="8">
    <source>
        <dbReference type="EMBL" id="RXF74773.1"/>
    </source>
</evidence>
<reference evidence="8 9" key="1">
    <citation type="submission" date="2018-12" db="EMBL/GenBank/DDBJ databases">
        <title>bacterium Hansschlegelia zhihuaiae S113.</title>
        <authorList>
            <person name="He J."/>
        </authorList>
    </citation>
    <scope>NUCLEOTIDE SEQUENCE [LARGE SCALE GENOMIC DNA]</scope>
    <source>
        <strain evidence="8 9">S 113</strain>
    </source>
</reference>
<dbReference type="OrthoDB" id="9771229at2"/>
<dbReference type="AlphaFoldDB" id="A0A4Q0MMG3"/>
<comment type="caution">
    <text evidence="8">The sequence shown here is derived from an EMBL/GenBank/DDBJ whole genome shotgun (WGS) entry which is preliminary data.</text>
</comment>
<organism evidence="8 9">
    <name type="scientific">Hansschlegelia zhihuaiae</name>
    <dbReference type="NCBI Taxonomy" id="405005"/>
    <lineage>
        <taxon>Bacteria</taxon>
        <taxon>Pseudomonadati</taxon>
        <taxon>Pseudomonadota</taxon>
        <taxon>Alphaproteobacteria</taxon>
        <taxon>Hyphomicrobiales</taxon>
        <taxon>Methylopilaceae</taxon>
        <taxon>Hansschlegelia</taxon>
    </lineage>
</organism>
<protein>
    <submittedName>
        <fullName evidence="8">YicC family protein</fullName>
    </submittedName>
</protein>
<keyword evidence="9" id="KW-1185">Reference proteome</keyword>
<dbReference type="Proteomes" id="UP000289708">
    <property type="component" value="Unassembled WGS sequence"/>
</dbReference>
<evidence type="ECO:0000256" key="3">
    <source>
        <dbReference type="ARBA" id="ARBA00022759"/>
    </source>
</evidence>
<feature type="domain" description="Endoribonuclease YicC-like C-terminal" evidence="7">
    <location>
        <begin position="183"/>
        <end position="296"/>
    </location>
</feature>
<dbReference type="InterPro" id="IPR013551">
    <property type="entry name" value="YicC-like_C"/>
</dbReference>
<evidence type="ECO:0000259" key="7">
    <source>
        <dbReference type="Pfam" id="PF08340"/>
    </source>
</evidence>
<dbReference type="GO" id="GO:0016787">
    <property type="term" value="F:hydrolase activity"/>
    <property type="evidence" value="ECO:0007669"/>
    <property type="project" value="UniProtKB-KW"/>
</dbReference>
<dbReference type="EMBL" id="RYFI01000003">
    <property type="protein sequence ID" value="RXF74773.1"/>
    <property type="molecule type" value="Genomic_DNA"/>
</dbReference>
<name>A0A4Q0MMG3_9HYPH</name>
<evidence type="ECO:0000256" key="1">
    <source>
        <dbReference type="ARBA" id="ARBA00001968"/>
    </source>
</evidence>
<dbReference type="NCBIfam" id="TIGR00255">
    <property type="entry name" value="YicC/YloC family endoribonuclease"/>
    <property type="match status" value="1"/>
</dbReference>
<sequence length="296" mass="31395">MPIASMTGFARASGALGRARWAWELRSVNAKGLDVRMRVPPQCEAIEQAARSAVPARLKRGSVQASLTLERPASEAQVRINEAALQAVLAAAAAIAERVPGAGVPSVDAILAQRGVVEFVEPEETADERAALVEAVVADFALALEQLAIARQAEGAALNAVLAERLDDIARLTAQADACPARSPEAVKARLSEQVAALLGTAIALDPDRLHQEAALIATKADVREELDRLSAHVEAARTLIVEGGPVGRRLDFLAQEFGRESNTLCAKSNDRALTAIGLELKAVVEQFREQVQNVE</sequence>
<comment type="similarity">
    <text evidence="5">Belongs to the YicC/YloC family.</text>
</comment>
<evidence type="ECO:0000256" key="4">
    <source>
        <dbReference type="ARBA" id="ARBA00022801"/>
    </source>
</evidence>
<gene>
    <name evidence="8" type="ORF">EK403_05195</name>
</gene>
<dbReference type="InterPro" id="IPR005229">
    <property type="entry name" value="YicC/YloC-like"/>
</dbReference>
<evidence type="ECO:0000256" key="2">
    <source>
        <dbReference type="ARBA" id="ARBA00022722"/>
    </source>
</evidence>
<dbReference type="GO" id="GO:0004521">
    <property type="term" value="F:RNA endonuclease activity"/>
    <property type="evidence" value="ECO:0007669"/>
    <property type="project" value="InterPro"/>
</dbReference>
<feature type="domain" description="Endoribonuclease YicC-like N-terminal" evidence="6">
    <location>
        <begin position="3"/>
        <end position="159"/>
    </location>
</feature>
<dbReference type="PANTHER" id="PTHR30636:SF3">
    <property type="entry name" value="UPF0701 PROTEIN YICC"/>
    <property type="match status" value="1"/>
</dbReference>
<dbReference type="RefSeq" id="WP_128776424.1">
    <property type="nucleotide sequence ID" value="NZ_RYFI01000003.1"/>
</dbReference>
<evidence type="ECO:0000313" key="9">
    <source>
        <dbReference type="Proteomes" id="UP000289708"/>
    </source>
</evidence>
<evidence type="ECO:0000259" key="6">
    <source>
        <dbReference type="Pfam" id="PF03755"/>
    </source>
</evidence>
<dbReference type="Pfam" id="PF08340">
    <property type="entry name" value="YicC-like_C"/>
    <property type="match status" value="1"/>
</dbReference>
<dbReference type="Pfam" id="PF03755">
    <property type="entry name" value="YicC-like_N"/>
    <property type="match status" value="1"/>
</dbReference>
<accession>A0A4Q0MMG3</accession>